<evidence type="ECO:0000313" key="3">
    <source>
        <dbReference type="Proteomes" id="UP000570595"/>
    </source>
</evidence>
<proteinExistence type="predicted"/>
<feature type="compositionally biased region" description="Gly residues" evidence="1">
    <location>
        <begin position="150"/>
        <end position="160"/>
    </location>
</feature>
<sequence length="343" mass="36889">MKIDENRGIYRAAVHVDIGLIEHDELLGMGDQSGALKVVVAVGSGGLRDSMRKKELFLNDVTCKEQVRLDCIELDELKPEYGSRQEVRAARKLLIDWLAEVIFARIDFCHNSKAAESKGTSGLLLVPPPSSSTNHHAITSPVDNAKRLRGGTGAGGGGAGSIAAGGRKRARRSSCDEVRRTPAVSRRLSEGGVVPMSMSPKAVGGRPPRQVRNSVSGHEGADDFAMERGSVDSVAERIRTQIAELDAQGEASWHLSCLNESSTLQTLRECKAALAGRESGTSENRRALGAILAAVQHVFSRRRGEASDVESLSNFLDSLEKIQTREELQDRVQAAITLLTASS</sequence>
<comment type="caution">
    <text evidence="2">The sequence shown here is derived from an EMBL/GenBank/DDBJ whole genome shotgun (WGS) entry which is preliminary data.</text>
</comment>
<name>A0A7J6L741_PEROL</name>
<dbReference type="EMBL" id="JABAHT010000495">
    <property type="protein sequence ID" value="KAF4654990.1"/>
    <property type="molecule type" value="Genomic_DNA"/>
</dbReference>
<accession>A0A7J6L741</accession>
<feature type="region of interest" description="Disordered" evidence="1">
    <location>
        <begin position="144"/>
        <end position="228"/>
    </location>
</feature>
<dbReference type="Proteomes" id="UP000570595">
    <property type="component" value="Unassembled WGS sequence"/>
</dbReference>
<evidence type="ECO:0000256" key="1">
    <source>
        <dbReference type="SAM" id="MobiDB-lite"/>
    </source>
</evidence>
<dbReference type="OrthoDB" id="10542538at2759"/>
<dbReference type="AlphaFoldDB" id="A0A7J6L741"/>
<evidence type="ECO:0000313" key="2">
    <source>
        <dbReference type="EMBL" id="KAF4654990.1"/>
    </source>
</evidence>
<feature type="compositionally biased region" description="Basic and acidic residues" evidence="1">
    <location>
        <begin position="219"/>
        <end position="228"/>
    </location>
</feature>
<gene>
    <name evidence="2" type="ORF">FOZ61_007845</name>
</gene>
<reference evidence="2 3" key="1">
    <citation type="submission" date="2020-04" db="EMBL/GenBank/DDBJ databases">
        <title>Perkinsus olseni comparative genomics.</title>
        <authorList>
            <person name="Bogema D.R."/>
        </authorList>
    </citation>
    <scope>NUCLEOTIDE SEQUENCE [LARGE SCALE GENOMIC DNA]</scope>
    <source>
        <strain evidence="2">ATCC PRA-179</strain>
    </source>
</reference>
<organism evidence="2 3">
    <name type="scientific">Perkinsus olseni</name>
    <name type="common">Perkinsus atlanticus</name>
    <dbReference type="NCBI Taxonomy" id="32597"/>
    <lineage>
        <taxon>Eukaryota</taxon>
        <taxon>Sar</taxon>
        <taxon>Alveolata</taxon>
        <taxon>Perkinsozoa</taxon>
        <taxon>Perkinsea</taxon>
        <taxon>Perkinsida</taxon>
        <taxon>Perkinsidae</taxon>
        <taxon>Perkinsus</taxon>
    </lineage>
</organism>
<protein>
    <submittedName>
        <fullName evidence="2">Uncharacterized protein</fullName>
    </submittedName>
</protein>